<evidence type="ECO:0000256" key="1">
    <source>
        <dbReference type="SAM" id="MobiDB-lite"/>
    </source>
</evidence>
<reference evidence="2" key="1">
    <citation type="submission" date="2014-12" db="EMBL/GenBank/DDBJ databases">
        <title>Genome Sequence of Valsa Canker Pathogens Uncovers a Specific Adaption of Colonization on Woody Bark.</title>
        <authorList>
            <person name="Yin Z."/>
            <person name="Liu H."/>
            <person name="Gao X."/>
            <person name="Li Z."/>
            <person name="Song N."/>
            <person name="Ke X."/>
            <person name="Dai Q."/>
            <person name="Wu Y."/>
            <person name="Sun Y."/>
            <person name="Xu J.-R."/>
            <person name="Kang Z.K."/>
            <person name="Wang L."/>
            <person name="Huang L."/>
        </authorList>
    </citation>
    <scope>NUCLEOTIDE SEQUENCE [LARGE SCALE GENOMIC DNA]</scope>
    <source>
        <strain evidence="2">03-8</strain>
    </source>
</reference>
<evidence type="ECO:0000313" key="3">
    <source>
        <dbReference type="Proteomes" id="UP000078559"/>
    </source>
</evidence>
<feature type="compositionally biased region" description="Low complexity" evidence="1">
    <location>
        <begin position="1"/>
        <end position="21"/>
    </location>
</feature>
<name>A0A194W1P3_CYTMA</name>
<sequence length="163" mass="17175">MRPRAARPSAAAPIPMPAFAPVERGSASKPPLDETGADVGAGVEATIVEWPPTDVVIKLPAVAQLGVCPFLNDIVSPIFVGRLATAAMLVGAYKSPSAVPEQEHTLGWPRTVRVAGPGHPLQRTLPSLVSVPSHWVRPRSCWSEWSFEGHSLAPNVGSVQPAI</sequence>
<dbReference type="AlphaFoldDB" id="A0A194W1P3"/>
<gene>
    <name evidence="2" type="ORF">VM1G_11726</name>
</gene>
<evidence type="ECO:0000313" key="2">
    <source>
        <dbReference type="EMBL" id="KUI70446.1"/>
    </source>
</evidence>
<dbReference type="Proteomes" id="UP000078559">
    <property type="component" value="Chromosome 6"/>
</dbReference>
<dbReference type="EMBL" id="CM003103">
    <property type="protein sequence ID" value="KUI70446.1"/>
    <property type="molecule type" value="Genomic_DNA"/>
</dbReference>
<keyword evidence="3" id="KW-1185">Reference proteome</keyword>
<proteinExistence type="predicted"/>
<accession>A0A194W1P3</accession>
<organism evidence="2 3">
    <name type="scientific">Cytospora mali</name>
    <name type="common">Apple Valsa canker fungus</name>
    <name type="synonym">Valsa mali</name>
    <dbReference type="NCBI Taxonomy" id="578113"/>
    <lineage>
        <taxon>Eukaryota</taxon>
        <taxon>Fungi</taxon>
        <taxon>Dikarya</taxon>
        <taxon>Ascomycota</taxon>
        <taxon>Pezizomycotina</taxon>
        <taxon>Sordariomycetes</taxon>
        <taxon>Sordariomycetidae</taxon>
        <taxon>Diaporthales</taxon>
        <taxon>Cytosporaceae</taxon>
        <taxon>Cytospora</taxon>
    </lineage>
</organism>
<feature type="region of interest" description="Disordered" evidence="1">
    <location>
        <begin position="1"/>
        <end position="35"/>
    </location>
</feature>
<protein>
    <submittedName>
        <fullName evidence="2">Uncharacterized protein</fullName>
    </submittedName>
</protein>